<sequence length="322" mass="35238">MTIPRQIYAHRRALLALVILLLLTGCVPDQDYTPVVKQFQQSSDTLARSFEMLLTNANLVEYEHYIDTQTFDHAQLSPAEIDSRAVITPQELKLRSDTVVALAQYTSTLATLAQGKQEGKIVEDATTASTDFSTLASDAQTAAAGRHLIPSTADYAGPISSAASAAGIILGLIERHHTHEEIRESIEKNDPALSALFDTLGTESQVIYERMKSTQRAQGVLLFADYNREITQPAPNQGYLLQFSDHIKEFRRNQALVDKANPARAIAAFKKSHDALVTVILAPKDAKPHSLDELIASVKSFAAEVEPLADGVQTTNSKKDKN</sequence>
<evidence type="ECO:0000313" key="1">
    <source>
        <dbReference type="EMBL" id="GGG69583.1"/>
    </source>
</evidence>
<dbReference type="Proteomes" id="UP000647241">
    <property type="component" value="Unassembled WGS sequence"/>
</dbReference>
<comment type="caution">
    <text evidence="1">The sequence shown here is derived from an EMBL/GenBank/DDBJ whole genome shotgun (WGS) entry which is preliminary data.</text>
</comment>
<dbReference type="EMBL" id="BMGT01000001">
    <property type="protein sequence ID" value="GGG69583.1"/>
    <property type="molecule type" value="Genomic_DNA"/>
</dbReference>
<keyword evidence="2" id="KW-1185">Reference proteome</keyword>
<dbReference type="AlphaFoldDB" id="A0A917H7J8"/>
<protein>
    <submittedName>
        <fullName evidence="1">Uncharacterized protein</fullName>
    </submittedName>
</protein>
<gene>
    <name evidence="1" type="ORF">GCM10011585_09570</name>
</gene>
<organism evidence="1 2">
    <name type="scientific">Edaphobacter dinghuensis</name>
    <dbReference type="NCBI Taxonomy" id="1560005"/>
    <lineage>
        <taxon>Bacteria</taxon>
        <taxon>Pseudomonadati</taxon>
        <taxon>Acidobacteriota</taxon>
        <taxon>Terriglobia</taxon>
        <taxon>Terriglobales</taxon>
        <taxon>Acidobacteriaceae</taxon>
        <taxon>Edaphobacter</taxon>
    </lineage>
</organism>
<proteinExistence type="predicted"/>
<evidence type="ECO:0000313" key="2">
    <source>
        <dbReference type="Proteomes" id="UP000647241"/>
    </source>
</evidence>
<name>A0A917H7J8_9BACT</name>
<reference evidence="1" key="2">
    <citation type="submission" date="2020-09" db="EMBL/GenBank/DDBJ databases">
        <authorList>
            <person name="Sun Q."/>
            <person name="Zhou Y."/>
        </authorList>
    </citation>
    <scope>NUCLEOTIDE SEQUENCE</scope>
    <source>
        <strain evidence="1">CGMCC 1.12997</strain>
    </source>
</reference>
<accession>A0A917H7J8</accession>
<dbReference type="RefSeq" id="WP_188552962.1">
    <property type="nucleotide sequence ID" value="NZ_BMGT01000001.1"/>
</dbReference>
<dbReference type="PROSITE" id="PS51257">
    <property type="entry name" value="PROKAR_LIPOPROTEIN"/>
    <property type="match status" value="1"/>
</dbReference>
<reference evidence="1" key="1">
    <citation type="journal article" date="2014" name="Int. J. Syst. Evol. Microbiol.">
        <title>Complete genome sequence of Corynebacterium casei LMG S-19264T (=DSM 44701T), isolated from a smear-ripened cheese.</title>
        <authorList>
            <consortium name="US DOE Joint Genome Institute (JGI-PGF)"/>
            <person name="Walter F."/>
            <person name="Albersmeier A."/>
            <person name="Kalinowski J."/>
            <person name="Ruckert C."/>
        </authorList>
    </citation>
    <scope>NUCLEOTIDE SEQUENCE</scope>
    <source>
        <strain evidence="1">CGMCC 1.12997</strain>
    </source>
</reference>